<dbReference type="Proteomes" id="UP000754644">
    <property type="component" value="Unassembled WGS sequence"/>
</dbReference>
<name>A0A972VT66_9GAMM</name>
<evidence type="ECO:0000313" key="2">
    <source>
        <dbReference type="Proteomes" id="UP000754644"/>
    </source>
</evidence>
<evidence type="ECO:0000313" key="1">
    <source>
        <dbReference type="EMBL" id="NQV63799.1"/>
    </source>
</evidence>
<dbReference type="EMBL" id="JABMOJ010000017">
    <property type="protein sequence ID" value="NQV63799.1"/>
    <property type="molecule type" value="Genomic_DNA"/>
</dbReference>
<reference evidence="1" key="1">
    <citation type="submission" date="2020-05" db="EMBL/GenBank/DDBJ databases">
        <title>Sulfur intermediates as new biogeochemical hubs in an aquatic model microbial ecosystem.</title>
        <authorList>
            <person name="Vigneron A."/>
        </authorList>
    </citation>
    <scope>NUCLEOTIDE SEQUENCE</scope>
    <source>
        <strain evidence="1">Bin.250</strain>
    </source>
</reference>
<dbReference type="SUPFAM" id="SSF52151">
    <property type="entry name" value="FabD/lysophospholipase-like"/>
    <property type="match status" value="1"/>
</dbReference>
<dbReference type="InterPro" id="IPR016035">
    <property type="entry name" value="Acyl_Trfase/lysoPLipase"/>
</dbReference>
<accession>A0A972VT66</accession>
<proteinExistence type="predicted"/>
<dbReference type="AlphaFoldDB" id="A0A972VT66"/>
<sequence>MPNFPLTIIAGSTARKRLTNEGWQPELFTAMVGASGGAKLLGLGHLDRYLFGEYLTRASHSMELYGSSIGSWRHAALASINPGKAIATLQDRYMNQQWAEDDSRSPSEVVDGLCEWVLDSLLTPDDIDHIAANPRFRTHVVTALGLGLNSHQQKSMLALGMGKAAVLNMINRQLLARSFQRVVFSTGVSESFVFKDFDTEHVKIRPDNLRSALLASGSIPFLMSGQRDIVGAPDGHYWDGGIIDYHFDFANYAGDGLVLYPHFSDQVVTGWFDKGLRWRRNSQRNSNGHQTLDKVIIVAPSRAYIAALPYGKIPDRRDFQKMSQATRLTYWRECVSASQALASAFIEVIESPDPLRYVASQ</sequence>
<gene>
    <name evidence="1" type="ORF">HQ497_00415</name>
</gene>
<protein>
    <submittedName>
        <fullName evidence="1">Patatin-like phospholipase family protein</fullName>
    </submittedName>
</protein>
<organism evidence="1 2">
    <name type="scientific">SAR86 cluster bacterium</name>
    <dbReference type="NCBI Taxonomy" id="2030880"/>
    <lineage>
        <taxon>Bacteria</taxon>
        <taxon>Pseudomonadati</taxon>
        <taxon>Pseudomonadota</taxon>
        <taxon>Gammaproteobacteria</taxon>
        <taxon>SAR86 cluster</taxon>
    </lineage>
</organism>
<comment type="caution">
    <text evidence="1">The sequence shown here is derived from an EMBL/GenBank/DDBJ whole genome shotgun (WGS) entry which is preliminary data.</text>
</comment>